<feature type="binding site" evidence="11">
    <location>
        <position position="263"/>
    </location>
    <ligand>
        <name>pyridoxal 5'-phosphate</name>
        <dbReference type="ChEBI" id="CHEBI:597326"/>
    </ligand>
</feature>
<dbReference type="NCBIfam" id="TIGR01139">
    <property type="entry name" value="cysK"/>
    <property type="match status" value="1"/>
</dbReference>
<feature type="modified residue" description="N6-(pyridoxal phosphate)lysine" evidence="12">
    <location>
        <position position="41"/>
    </location>
</feature>
<comment type="similarity">
    <text evidence="3 13">Belongs to the cysteine synthase/cystathionine beta-synthase family.</text>
</comment>
<dbReference type="STRING" id="1121420.SAMN02746098_05284"/>
<keyword evidence="8 11" id="KW-0663">Pyridoxal phosphate</keyword>
<evidence type="ECO:0000256" key="8">
    <source>
        <dbReference type="ARBA" id="ARBA00022898"/>
    </source>
</evidence>
<evidence type="ECO:0000256" key="9">
    <source>
        <dbReference type="ARBA" id="ARBA00023192"/>
    </source>
</evidence>
<evidence type="ECO:0000256" key="7">
    <source>
        <dbReference type="ARBA" id="ARBA00022679"/>
    </source>
</evidence>
<dbReference type="EMBL" id="FQXJ01000042">
    <property type="protein sequence ID" value="SHJ17268.1"/>
    <property type="molecule type" value="Genomic_DNA"/>
</dbReference>
<organism evidence="15 16">
    <name type="scientific">Desulfosporosinus lacus DSM 15449</name>
    <dbReference type="NCBI Taxonomy" id="1121420"/>
    <lineage>
        <taxon>Bacteria</taxon>
        <taxon>Bacillati</taxon>
        <taxon>Bacillota</taxon>
        <taxon>Clostridia</taxon>
        <taxon>Eubacteriales</taxon>
        <taxon>Desulfitobacteriaceae</taxon>
        <taxon>Desulfosporosinus</taxon>
    </lineage>
</organism>
<dbReference type="EC" id="2.5.1.47" evidence="4 13"/>
<name>A0A1M6H501_9FIRM</name>
<evidence type="ECO:0000256" key="12">
    <source>
        <dbReference type="PIRSR" id="PIRSR605856-51"/>
    </source>
</evidence>
<evidence type="ECO:0000256" key="13">
    <source>
        <dbReference type="RuleBase" id="RU003985"/>
    </source>
</evidence>
<dbReference type="PANTHER" id="PTHR10314">
    <property type="entry name" value="CYSTATHIONINE BETA-SYNTHASE"/>
    <property type="match status" value="1"/>
</dbReference>
<comment type="catalytic activity">
    <reaction evidence="10 13">
        <text>O-acetyl-L-serine + hydrogen sulfide = L-cysteine + acetate</text>
        <dbReference type="Rhea" id="RHEA:14829"/>
        <dbReference type="ChEBI" id="CHEBI:29919"/>
        <dbReference type="ChEBI" id="CHEBI:30089"/>
        <dbReference type="ChEBI" id="CHEBI:35235"/>
        <dbReference type="ChEBI" id="CHEBI:58340"/>
        <dbReference type="EC" id="2.5.1.47"/>
    </reaction>
</comment>
<feature type="binding site" evidence="11">
    <location>
        <position position="71"/>
    </location>
    <ligand>
        <name>pyridoxal 5'-phosphate</name>
        <dbReference type="ChEBI" id="CHEBI:597326"/>
    </ligand>
</feature>
<comment type="cofactor">
    <cofactor evidence="1 11 13">
        <name>pyridoxal 5'-phosphate</name>
        <dbReference type="ChEBI" id="CHEBI:597326"/>
    </cofactor>
</comment>
<evidence type="ECO:0000256" key="10">
    <source>
        <dbReference type="ARBA" id="ARBA00047931"/>
    </source>
</evidence>
<evidence type="ECO:0000256" key="6">
    <source>
        <dbReference type="ARBA" id="ARBA00022605"/>
    </source>
</evidence>
<sequence length="301" mass="32482">MMIIETVLDIIGNTPMVSLKKLTALNIFAKAEYLNPGGSIKDRVAKHMIEQAETRGVLKSGMTIMEPTSGNTGIGIALVGVQKGYKVVIVMPENMSDERKKIILALGAELILTKAEESIGGSVLEVERQKANDPRIFVPQQFENPDNPQIHYLTTASEIWEQMEGKVDVFVSGLGSGGTLAGVGRFIKERNPKAKIIAVEPKNVSALLGHEPGLHKIQGIGDGFIPKVLDVNLIDEVIEVTDDDAISTARDLARVQGILVGTSSGANVWASIKMAQKLGADKTIVTVLPDRVERYFSTSLI</sequence>
<dbReference type="CDD" id="cd01561">
    <property type="entry name" value="CBS_like"/>
    <property type="match status" value="1"/>
</dbReference>
<dbReference type="Pfam" id="PF00291">
    <property type="entry name" value="PALP"/>
    <property type="match status" value="1"/>
</dbReference>
<proteinExistence type="inferred from homology"/>
<dbReference type="Proteomes" id="UP000183954">
    <property type="component" value="Unassembled WGS sequence"/>
</dbReference>
<dbReference type="Gene3D" id="3.40.50.1100">
    <property type="match status" value="2"/>
</dbReference>
<evidence type="ECO:0000256" key="5">
    <source>
        <dbReference type="ARBA" id="ARBA00019371"/>
    </source>
</evidence>
<dbReference type="UniPathway" id="UPA00136">
    <property type="reaction ID" value="UER00200"/>
</dbReference>
<accession>A0A1M6H501</accession>
<reference evidence="16" key="1">
    <citation type="submission" date="2016-11" db="EMBL/GenBank/DDBJ databases">
        <authorList>
            <person name="Varghese N."/>
            <person name="Submissions S."/>
        </authorList>
    </citation>
    <scope>NUCLEOTIDE SEQUENCE [LARGE SCALE GENOMIC DNA]</scope>
    <source>
        <strain evidence="16">DSM 15449</strain>
    </source>
</reference>
<evidence type="ECO:0000256" key="2">
    <source>
        <dbReference type="ARBA" id="ARBA00004962"/>
    </source>
</evidence>
<dbReference type="InterPro" id="IPR005856">
    <property type="entry name" value="Cys_synth"/>
</dbReference>
<evidence type="ECO:0000313" key="15">
    <source>
        <dbReference type="EMBL" id="SHJ17268.1"/>
    </source>
</evidence>
<dbReference type="FunFam" id="3.40.50.1100:FF:000118">
    <property type="entry name" value="Related to CYS4-cystathionine beta-synthase"/>
    <property type="match status" value="1"/>
</dbReference>
<dbReference type="PROSITE" id="PS00901">
    <property type="entry name" value="CYS_SYNTHASE"/>
    <property type="match status" value="1"/>
</dbReference>
<dbReference type="SUPFAM" id="SSF53686">
    <property type="entry name" value="Tryptophan synthase beta subunit-like PLP-dependent enzymes"/>
    <property type="match status" value="1"/>
</dbReference>
<evidence type="ECO:0000256" key="4">
    <source>
        <dbReference type="ARBA" id="ARBA00012681"/>
    </source>
</evidence>
<keyword evidence="6 13" id="KW-0028">Amino-acid biosynthesis</keyword>
<evidence type="ECO:0000256" key="1">
    <source>
        <dbReference type="ARBA" id="ARBA00001933"/>
    </source>
</evidence>
<dbReference type="GO" id="GO:0006535">
    <property type="term" value="P:cysteine biosynthetic process from serine"/>
    <property type="evidence" value="ECO:0007669"/>
    <property type="project" value="UniProtKB-UniRule"/>
</dbReference>
<evidence type="ECO:0000256" key="3">
    <source>
        <dbReference type="ARBA" id="ARBA00007103"/>
    </source>
</evidence>
<keyword evidence="9 13" id="KW-0198">Cysteine biosynthesis</keyword>
<dbReference type="InterPro" id="IPR050214">
    <property type="entry name" value="Cys_Synth/Cystath_Beta-Synth"/>
</dbReference>
<dbReference type="InterPro" id="IPR005859">
    <property type="entry name" value="CysK"/>
</dbReference>
<dbReference type="GO" id="GO:0004124">
    <property type="term" value="F:cysteine synthase activity"/>
    <property type="evidence" value="ECO:0007669"/>
    <property type="project" value="UniProtKB-UniRule"/>
</dbReference>
<evidence type="ECO:0000259" key="14">
    <source>
        <dbReference type="Pfam" id="PF00291"/>
    </source>
</evidence>
<dbReference type="AlphaFoldDB" id="A0A1M6H501"/>
<keyword evidence="16" id="KW-1185">Reference proteome</keyword>
<dbReference type="InterPro" id="IPR036052">
    <property type="entry name" value="TrpB-like_PALP_sf"/>
</dbReference>
<keyword evidence="7 13" id="KW-0808">Transferase</keyword>
<comment type="pathway">
    <text evidence="2">Amino-acid biosynthesis; L-cysteine biosynthesis; L-cysteine from L-serine: step 2/2.</text>
</comment>
<evidence type="ECO:0000313" key="16">
    <source>
        <dbReference type="Proteomes" id="UP000183954"/>
    </source>
</evidence>
<dbReference type="FunFam" id="3.40.50.1100:FF:000003">
    <property type="entry name" value="Cystathionine beta-synthase"/>
    <property type="match status" value="1"/>
</dbReference>
<evidence type="ECO:0000256" key="11">
    <source>
        <dbReference type="PIRSR" id="PIRSR605856-50"/>
    </source>
</evidence>
<feature type="domain" description="Tryptophan synthase beta chain-like PALP" evidence="14">
    <location>
        <begin position="8"/>
        <end position="290"/>
    </location>
</feature>
<feature type="binding site" evidence="11">
    <location>
        <begin position="175"/>
        <end position="179"/>
    </location>
    <ligand>
        <name>pyridoxal 5'-phosphate</name>
        <dbReference type="ChEBI" id="CHEBI:597326"/>
    </ligand>
</feature>
<gene>
    <name evidence="15" type="ORF">SAMN02746098_05284</name>
</gene>
<dbReference type="NCBIfam" id="TIGR01136">
    <property type="entry name" value="cysKM"/>
    <property type="match status" value="1"/>
</dbReference>
<dbReference type="InterPro" id="IPR001926">
    <property type="entry name" value="TrpB-like_PALP"/>
</dbReference>
<protein>
    <recommendedName>
        <fullName evidence="5 13">Cysteine synthase</fullName>
        <ecNumber evidence="4 13">2.5.1.47</ecNumber>
    </recommendedName>
</protein>
<dbReference type="InterPro" id="IPR001216">
    <property type="entry name" value="P-phosphate_BS"/>
</dbReference>